<sequence length="73" mass="8178">MKYAILISTDGPDCWGARSPDIDCIFSAGATREEAVEGFREALEIYLKDMKEMGKEPPEPTTDFEFIEVMDVA</sequence>
<dbReference type="PANTHER" id="PTHR34504">
    <property type="entry name" value="ANTITOXIN HICB"/>
    <property type="match status" value="1"/>
</dbReference>
<feature type="domain" description="HicB-like antitoxin of toxin-antitoxin system" evidence="1">
    <location>
        <begin position="3"/>
        <end position="62"/>
    </location>
</feature>
<accession>A0A937X0T0</accession>
<comment type="caution">
    <text evidence="2">The sequence shown here is derived from an EMBL/GenBank/DDBJ whole genome shotgun (WGS) entry which is preliminary data.</text>
</comment>
<gene>
    <name evidence="2" type="ORF">FJZ00_01675</name>
</gene>
<evidence type="ECO:0000259" key="1">
    <source>
        <dbReference type="Pfam" id="PF15919"/>
    </source>
</evidence>
<dbReference type="InterPro" id="IPR035069">
    <property type="entry name" value="TTHA1013/TTHA0281-like"/>
</dbReference>
<reference evidence="2 3" key="1">
    <citation type="submission" date="2019-03" db="EMBL/GenBank/DDBJ databases">
        <title>Lake Tanganyika Metagenome-Assembled Genomes (MAGs).</title>
        <authorList>
            <person name="Tran P."/>
        </authorList>
    </citation>
    <scope>NUCLEOTIDE SEQUENCE [LARGE SCALE GENOMIC DNA]</scope>
    <source>
        <strain evidence="2">K_DeepCast_65m_m2_236</strain>
    </source>
</reference>
<protein>
    <submittedName>
        <fullName evidence="2">Type II toxin-antitoxin system HicB family antitoxin</fullName>
    </submittedName>
</protein>
<dbReference type="SUPFAM" id="SSF143100">
    <property type="entry name" value="TTHA1013/TTHA0281-like"/>
    <property type="match status" value="1"/>
</dbReference>
<dbReference type="InterPro" id="IPR051404">
    <property type="entry name" value="TA_system_antitoxin"/>
</dbReference>
<organism evidence="2 3">
    <name type="scientific">Candidatus Tanganyikabacteria bacterium</name>
    <dbReference type="NCBI Taxonomy" id="2961651"/>
    <lineage>
        <taxon>Bacteria</taxon>
        <taxon>Bacillati</taxon>
        <taxon>Candidatus Sericytochromatia</taxon>
        <taxon>Candidatus Tanganyikabacteria</taxon>
    </lineage>
</organism>
<dbReference type="Gene3D" id="3.30.160.250">
    <property type="match status" value="1"/>
</dbReference>
<dbReference type="Pfam" id="PF15919">
    <property type="entry name" value="HicB_lk_antitox"/>
    <property type="match status" value="1"/>
</dbReference>
<proteinExistence type="predicted"/>
<dbReference type="Proteomes" id="UP000703893">
    <property type="component" value="Unassembled WGS sequence"/>
</dbReference>
<evidence type="ECO:0000313" key="2">
    <source>
        <dbReference type="EMBL" id="MBM3273833.1"/>
    </source>
</evidence>
<name>A0A937X0T0_9BACT</name>
<dbReference type="EMBL" id="VGJX01000058">
    <property type="protein sequence ID" value="MBM3273833.1"/>
    <property type="molecule type" value="Genomic_DNA"/>
</dbReference>
<evidence type="ECO:0000313" key="3">
    <source>
        <dbReference type="Proteomes" id="UP000703893"/>
    </source>
</evidence>
<dbReference type="InterPro" id="IPR031807">
    <property type="entry name" value="HicB-like"/>
</dbReference>
<dbReference type="PANTHER" id="PTHR34504:SF2">
    <property type="entry name" value="UPF0150 PROTEIN SSL0259"/>
    <property type="match status" value="1"/>
</dbReference>
<dbReference type="AlphaFoldDB" id="A0A937X0T0"/>